<dbReference type="InterPro" id="IPR025645">
    <property type="entry name" value="DUF4349"/>
</dbReference>
<feature type="chain" id="PRO_5003094593" description="DUF4349 domain-containing protein" evidence="3">
    <location>
        <begin position="19"/>
        <end position="301"/>
    </location>
</feature>
<dbReference type="AlphaFoldDB" id="D7DMV1"/>
<dbReference type="Proteomes" id="UP000000383">
    <property type="component" value="Chromosome"/>
</dbReference>
<name>D7DMV1_METV0</name>
<gene>
    <name evidence="5" type="ordered locus">M301_2518</name>
</gene>
<dbReference type="PROSITE" id="PS51257">
    <property type="entry name" value="PROKAR_LIPOPROTEIN"/>
    <property type="match status" value="1"/>
</dbReference>
<keyword evidence="2" id="KW-0472">Membrane</keyword>
<dbReference type="RefSeq" id="WP_013149185.1">
    <property type="nucleotide sequence ID" value="NC_014207.1"/>
</dbReference>
<evidence type="ECO:0000256" key="1">
    <source>
        <dbReference type="SAM" id="MobiDB-lite"/>
    </source>
</evidence>
<keyword evidence="2" id="KW-0812">Transmembrane</keyword>
<evidence type="ECO:0000313" key="6">
    <source>
        <dbReference type="Proteomes" id="UP000000383"/>
    </source>
</evidence>
<proteinExistence type="predicted"/>
<protein>
    <recommendedName>
        <fullName evidence="4">DUF4349 domain-containing protein</fullName>
    </recommendedName>
</protein>
<evidence type="ECO:0000313" key="5">
    <source>
        <dbReference type="EMBL" id="ADI30878.1"/>
    </source>
</evidence>
<evidence type="ECO:0000256" key="3">
    <source>
        <dbReference type="SAM" id="SignalP"/>
    </source>
</evidence>
<dbReference type="STRING" id="666681.M301_2518"/>
<feature type="region of interest" description="Disordered" evidence="1">
    <location>
        <begin position="44"/>
        <end position="68"/>
    </location>
</feature>
<organism evidence="5 6">
    <name type="scientific">Methylotenera versatilis (strain 301)</name>
    <dbReference type="NCBI Taxonomy" id="666681"/>
    <lineage>
        <taxon>Bacteria</taxon>
        <taxon>Pseudomonadati</taxon>
        <taxon>Pseudomonadota</taxon>
        <taxon>Betaproteobacteria</taxon>
        <taxon>Nitrosomonadales</taxon>
        <taxon>Methylophilaceae</taxon>
        <taxon>Methylotenera</taxon>
    </lineage>
</organism>
<keyword evidence="2" id="KW-1133">Transmembrane helix</keyword>
<feature type="signal peptide" evidence="3">
    <location>
        <begin position="1"/>
        <end position="18"/>
    </location>
</feature>
<evidence type="ECO:0000259" key="4">
    <source>
        <dbReference type="Pfam" id="PF14257"/>
    </source>
</evidence>
<dbReference type="KEGG" id="meh:M301_2518"/>
<evidence type="ECO:0000256" key="2">
    <source>
        <dbReference type="SAM" id="Phobius"/>
    </source>
</evidence>
<dbReference type="Pfam" id="PF14257">
    <property type="entry name" value="DUF4349"/>
    <property type="match status" value="1"/>
</dbReference>
<dbReference type="OrthoDB" id="8535671at2"/>
<dbReference type="EMBL" id="CP002056">
    <property type="protein sequence ID" value="ADI30878.1"/>
    <property type="molecule type" value="Genomic_DNA"/>
</dbReference>
<feature type="transmembrane region" description="Helical" evidence="2">
    <location>
        <begin position="263"/>
        <end position="287"/>
    </location>
</feature>
<dbReference type="HOGENOM" id="CLU_896358_0_0_4"/>
<keyword evidence="3" id="KW-0732">Signal</keyword>
<accession>D7DMV1</accession>
<reference evidence="6" key="1">
    <citation type="submission" date="2010-05" db="EMBL/GenBank/DDBJ databases">
        <title>Complete sequence of Methylotenera sp. 301.</title>
        <authorList>
            <person name="Lucas S."/>
            <person name="Copeland A."/>
            <person name="Lapidus A."/>
            <person name="Cheng J.-F."/>
            <person name="Bruce D."/>
            <person name="Goodwin L."/>
            <person name="Pitluck S."/>
            <person name="Clum A."/>
            <person name="Land M."/>
            <person name="Hauser L."/>
            <person name="Kyrpides N."/>
            <person name="Ivanova N."/>
            <person name="Chistoservova L."/>
            <person name="Kalyuzhnaya M."/>
            <person name="Woyke T."/>
        </authorList>
    </citation>
    <scope>NUCLEOTIDE SEQUENCE [LARGE SCALE GENOMIC DNA]</scope>
    <source>
        <strain evidence="6">301</strain>
    </source>
</reference>
<sequence>MNILSKLFLIAAVSILVACGQHNDRATEAMPAASVAMKSAPAPDMARAKMADSTGGGEESLTEVSEPNAASSTVKRYIALRHALTVETEGEKMQAAFDATVAHCELLKCQILSANYNRETPYSPPSASLSVRVPPRSVEIFLSGLAKNAEVLQHRQDSEDKTDAVIDAEARIKNLTEFRDSLRAMLTDKSAKFKDLIEVQRELVDTQSQLDTIQGVRKVLAQETELVSVNIDFTAKQGITEQGFFSPVAHALKEAGHVMMESLAAVITFFVTILPWLLFSIPMLILARKLWTKIKARWQSK</sequence>
<keyword evidence="6" id="KW-1185">Reference proteome</keyword>
<dbReference type="eggNOG" id="COG3206">
    <property type="taxonomic scope" value="Bacteria"/>
</dbReference>
<feature type="domain" description="DUF4349" evidence="4">
    <location>
        <begin position="76"/>
        <end position="287"/>
    </location>
</feature>
<reference evidence="5 6" key="2">
    <citation type="journal article" date="2011" name="J. Bacteriol.">
        <title>Genomes of three methylotrophs from a single niche uncover genetic and metabolic divergence of Methylophilaceae.</title>
        <authorList>
            <person name="Lapidus A."/>
            <person name="Clum A."/>
            <person name="Labutti K."/>
            <person name="Kaluzhnaya M.G."/>
            <person name="Lim S."/>
            <person name="Beck D.A."/>
            <person name="Glavina Del Rio T."/>
            <person name="Nolan M."/>
            <person name="Mavromatis K."/>
            <person name="Huntemann M."/>
            <person name="Lucas S."/>
            <person name="Lidstrom M.E."/>
            <person name="Ivanova N."/>
            <person name="Chistoserdova L."/>
        </authorList>
    </citation>
    <scope>NUCLEOTIDE SEQUENCE [LARGE SCALE GENOMIC DNA]</scope>
    <source>
        <strain evidence="5 6">301</strain>
    </source>
</reference>